<dbReference type="GO" id="GO:0016787">
    <property type="term" value="F:hydrolase activity"/>
    <property type="evidence" value="ECO:0007669"/>
    <property type="project" value="UniProtKB-KW"/>
</dbReference>
<evidence type="ECO:0000313" key="7">
    <source>
        <dbReference type="Proteomes" id="UP000003423"/>
    </source>
</evidence>
<dbReference type="PANTHER" id="PTHR21314:SF0">
    <property type="entry name" value="QUEUOSINE 5'-PHOSPHATE N-GLYCOSYLASE_HYDROLASE"/>
    <property type="match status" value="1"/>
</dbReference>
<comment type="catalytic activity">
    <reaction evidence="5">
        <text>queuosine 5'-phosphate + H2O = queuine + D-ribose 5-phosphate</text>
        <dbReference type="Rhea" id="RHEA:75387"/>
        <dbReference type="ChEBI" id="CHEBI:15377"/>
        <dbReference type="ChEBI" id="CHEBI:17433"/>
        <dbReference type="ChEBI" id="CHEBI:78346"/>
        <dbReference type="ChEBI" id="CHEBI:194371"/>
    </reaction>
    <physiologicalReaction direction="left-to-right" evidence="5">
        <dbReference type="Rhea" id="RHEA:75388"/>
    </physiologicalReaction>
</comment>
<evidence type="ECO:0000256" key="5">
    <source>
        <dbReference type="ARBA" id="ARBA00048204"/>
    </source>
</evidence>
<protein>
    <recommendedName>
        <fullName evidence="3">Queuosine 5'-phosphate N-glycosylase/hydrolase</fullName>
    </recommendedName>
    <alternativeName>
        <fullName evidence="4">Queuosine-nucleotide N-glycosylase/hydrolase</fullName>
    </alternativeName>
</protein>
<evidence type="ECO:0000256" key="2">
    <source>
        <dbReference type="ARBA" id="ARBA00035119"/>
    </source>
</evidence>
<dbReference type="PATRIC" id="fig|859350.6.peg.1224"/>
<accession>I3D203</accession>
<dbReference type="Pfam" id="PF10343">
    <property type="entry name" value="Q_salvage"/>
    <property type="match status" value="1"/>
</dbReference>
<dbReference type="RefSeq" id="WP_008299742.1">
    <property type="nucleotide sequence ID" value="NZ_AEXL02000098.1"/>
</dbReference>
<dbReference type="PANTHER" id="PTHR21314">
    <property type="entry name" value="QUEUOSINE 5'-PHOSPHATE N-GLYCOSYLASE_HYDROLASE-RELATED"/>
    <property type="match status" value="1"/>
</dbReference>
<sequence length="328" mass="38103">MTLLDDLGINVEFSPKFQVNESKVELLSSSLLELSQTHKGYDWIDDNFWLPKTESDEFVSQFFTLGNSINFKYWSKNNSELIYSSGKKSGIDARGAMYMWRCLKTCVDSGTFDILDSKKLSEITFDEFRKIFQDDSRNDVLPLLEERHRNWIDLATKLNDCWDGNMINLLHHCKNSLVEFTKSLKTFRAFDDPICKMIMVNAIMHQGRGLVTFDQPIIPGIDYQILKQLLRLGVITTNSEIENKLEHYHLLDNSDALDIRKAGLSALFEIMEKTKLPGDYIDNMIWGNRTKCEENNPICLTDETACPFHKFCDKKTRLLIPLEDTRYY</sequence>
<comment type="caution">
    <text evidence="6">The sequence shown here is derived from an EMBL/GenBank/DDBJ whole genome shotgun (WGS) entry which is preliminary data.</text>
</comment>
<dbReference type="AlphaFoldDB" id="I3D203"/>
<evidence type="ECO:0000256" key="3">
    <source>
        <dbReference type="ARBA" id="ARBA00035306"/>
    </source>
</evidence>
<dbReference type="InterPro" id="IPR019438">
    <property type="entry name" value="Q_salvage"/>
</dbReference>
<evidence type="ECO:0000256" key="4">
    <source>
        <dbReference type="ARBA" id="ARBA00035393"/>
    </source>
</evidence>
<evidence type="ECO:0000313" key="6">
    <source>
        <dbReference type="EMBL" id="EIJ65746.1"/>
    </source>
</evidence>
<dbReference type="OrthoDB" id="376434at2157"/>
<keyword evidence="1" id="KW-0378">Hydrolase</keyword>
<organism evidence="6 7">
    <name type="scientific">Candidatus Nitrosopumilus salarius BD31</name>
    <dbReference type="NCBI Taxonomy" id="859350"/>
    <lineage>
        <taxon>Archaea</taxon>
        <taxon>Nitrososphaerota</taxon>
        <taxon>Nitrososphaeria</taxon>
        <taxon>Nitrosopumilales</taxon>
        <taxon>Nitrosopumilaceae</taxon>
        <taxon>Nitrosopumilus</taxon>
    </lineage>
</organism>
<dbReference type="Proteomes" id="UP000003423">
    <property type="component" value="Unassembled WGS sequence"/>
</dbReference>
<keyword evidence="7" id="KW-1185">Reference proteome</keyword>
<comment type="similarity">
    <text evidence="2">Belongs to the QNG1 protein family.</text>
</comment>
<gene>
    <name evidence="6" type="ORF">BD31_I0845</name>
</gene>
<dbReference type="GO" id="GO:0006400">
    <property type="term" value="P:tRNA modification"/>
    <property type="evidence" value="ECO:0007669"/>
    <property type="project" value="TreeGrafter"/>
</dbReference>
<name>I3D203_9ARCH</name>
<proteinExistence type="inferred from homology"/>
<dbReference type="EMBL" id="AEXL02000098">
    <property type="protein sequence ID" value="EIJ65746.1"/>
    <property type="molecule type" value="Genomic_DNA"/>
</dbReference>
<evidence type="ECO:0000256" key="1">
    <source>
        <dbReference type="ARBA" id="ARBA00022801"/>
    </source>
</evidence>
<reference evidence="6 7" key="1">
    <citation type="journal article" date="2012" name="J. Bacteriol.">
        <title>Genome sequence of "Candidatus Nitrosopumilus salaria" BD31, an ammonia-oxidizing archaeon from the San Francisco Bay estuary.</title>
        <authorList>
            <person name="Mosier A.C."/>
            <person name="Allen E.E."/>
            <person name="Kim M."/>
            <person name="Ferriera S."/>
            <person name="Francis C.A."/>
        </authorList>
    </citation>
    <scope>NUCLEOTIDE SEQUENCE [LARGE SCALE GENOMIC DNA]</scope>
    <source>
        <strain evidence="6 7">BD31</strain>
    </source>
</reference>